<dbReference type="EMBL" id="CP006841">
    <property type="protein sequence ID" value="ALA68352.1"/>
    <property type="molecule type" value="Genomic_DNA"/>
</dbReference>
<keyword evidence="2" id="KW-0732">Signal</keyword>
<evidence type="ECO:0000313" key="4">
    <source>
        <dbReference type="Proteomes" id="UP000058446"/>
    </source>
</evidence>
<feature type="compositionally biased region" description="Low complexity" evidence="1">
    <location>
        <begin position="232"/>
        <end position="245"/>
    </location>
</feature>
<feature type="chain" id="PRO_5005477327" evidence="2">
    <location>
        <begin position="31"/>
        <end position="270"/>
    </location>
</feature>
<organism evidence="3 4">
    <name type="scientific">Corynebacterium lactis RW2-5</name>
    <dbReference type="NCBI Taxonomy" id="1408189"/>
    <lineage>
        <taxon>Bacteria</taxon>
        <taxon>Bacillati</taxon>
        <taxon>Actinomycetota</taxon>
        <taxon>Actinomycetes</taxon>
        <taxon>Mycobacteriales</taxon>
        <taxon>Corynebacteriaceae</taxon>
        <taxon>Corynebacterium</taxon>
    </lineage>
</organism>
<sequence length="270" mass="28660">MNVSRSKFRIAAATLTFGLAFAGVTTPAMAQEVPNIGNKVTEALGELLPGGSNTATHQWSKSNVTRTVLVNGKAGAVAKPGDTLTFELVYTDNNIWGSRSYIQRVTDFKPEGLKYVPNSATYKVGDQDWADKNTSDKWFRLNKGAVEFVSGNIFRAFGSPTISKVAFKWEYEVTEDIQDGTFDTGTEIHFNPFDKVETLDKMGPKLTIKREAKPILPGLPELPGAGSGGSWGSPNLNSPGLPSPNLGGGSSAGSPNLGSGAASLLKAFGN</sequence>
<feature type="signal peptide" evidence="2">
    <location>
        <begin position="1"/>
        <end position="30"/>
    </location>
</feature>
<dbReference type="Proteomes" id="UP000058446">
    <property type="component" value="Chromosome"/>
</dbReference>
<evidence type="ECO:0000256" key="2">
    <source>
        <dbReference type="SAM" id="SignalP"/>
    </source>
</evidence>
<name>A0A0K2H2U6_9CORY</name>
<dbReference type="RefSeq" id="WP_053411262.1">
    <property type="nucleotide sequence ID" value="NZ_CP006841.1"/>
</dbReference>
<feature type="region of interest" description="Disordered" evidence="1">
    <location>
        <begin position="212"/>
        <end position="256"/>
    </location>
</feature>
<evidence type="ECO:0000313" key="3">
    <source>
        <dbReference type="EMBL" id="ALA68352.1"/>
    </source>
</evidence>
<evidence type="ECO:0000256" key="1">
    <source>
        <dbReference type="SAM" id="MobiDB-lite"/>
    </source>
</evidence>
<reference evidence="3 4" key="1">
    <citation type="submission" date="2013-10" db="EMBL/GenBank/DDBJ databases">
        <title>Complete genome sequence of Corynebacterium lactis DSM 45799(T), isolated from raw cow milk.</title>
        <authorList>
            <person name="Ruckert C."/>
            <person name="Albersmeier A."/>
            <person name="Lipski A."/>
            <person name="Kalinowski J."/>
        </authorList>
    </citation>
    <scope>NUCLEOTIDE SEQUENCE [LARGE SCALE GENOMIC DNA]</scope>
    <source>
        <strain evidence="3 4">RW2-5</strain>
    </source>
</reference>
<dbReference type="AlphaFoldDB" id="A0A0K2H2U6"/>
<proteinExistence type="predicted"/>
<dbReference type="PATRIC" id="fig|1408189.4.peg.118"/>
<accession>A0A0K2H2U6</accession>
<keyword evidence="4" id="KW-1185">Reference proteome</keyword>
<dbReference type="KEGG" id="clw:CLAC_00580"/>
<dbReference type="OrthoDB" id="4457497at2"/>
<gene>
    <name evidence="3" type="ORF">CLAC_00580</name>
</gene>
<protein>
    <submittedName>
        <fullName evidence="3">Uncharacterized protein</fullName>
    </submittedName>
</protein>